<dbReference type="InterPro" id="IPR036259">
    <property type="entry name" value="MFS_trans_sf"/>
</dbReference>
<dbReference type="Pfam" id="PF07690">
    <property type="entry name" value="MFS_1"/>
    <property type="match status" value="1"/>
</dbReference>
<feature type="transmembrane region" description="Helical" evidence="4">
    <location>
        <begin position="45"/>
        <end position="67"/>
    </location>
</feature>
<reference evidence="6" key="1">
    <citation type="journal article" date="2020" name="Stud. Mycol.">
        <title>101 Dothideomycetes genomes: a test case for predicting lifestyles and emergence of pathogens.</title>
        <authorList>
            <person name="Haridas S."/>
            <person name="Albert R."/>
            <person name="Binder M."/>
            <person name="Bloem J."/>
            <person name="Labutti K."/>
            <person name="Salamov A."/>
            <person name="Andreopoulos B."/>
            <person name="Baker S."/>
            <person name="Barry K."/>
            <person name="Bills G."/>
            <person name="Bluhm B."/>
            <person name="Cannon C."/>
            <person name="Castanera R."/>
            <person name="Culley D."/>
            <person name="Daum C."/>
            <person name="Ezra D."/>
            <person name="Gonzalez J."/>
            <person name="Henrissat B."/>
            <person name="Kuo A."/>
            <person name="Liang C."/>
            <person name="Lipzen A."/>
            <person name="Lutzoni F."/>
            <person name="Magnuson J."/>
            <person name="Mondo S."/>
            <person name="Nolan M."/>
            <person name="Ohm R."/>
            <person name="Pangilinan J."/>
            <person name="Park H.-J."/>
            <person name="Ramirez L."/>
            <person name="Alfaro M."/>
            <person name="Sun H."/>
            <person name="Tritt A."/>
            <person name="Yoshinaga Y."/>
            <person name="Zwiers L.-H."/>
            <person name="Turgeon B."/>
            <person name="Goodwin S."/>
            <person name="Spatafora J."/>
            <person name="Crous P."/>
            <person name="Grigoriev I."/>
        </authorList>
    </citation>
    <scope>NUCLEOTIDE SEQUENCE</scope>
    <source>
        <strain evidence="6">CBS 122681</strain>
    </source>
</reference>
<dbReference type="EMBL" id="MU004404">
    <property type="protein sequence ID" value="KAF2652364.1"/>
    <property type="molecule type" value="Genomic_DNA"/>
</dbReference>
<evidence type="ECO:0000313" key="7">
    <source>
        <dbReference type="Proteomes" id="UP000799324"/>
    </source>
</evidence>
<dbReference type="OrthoDB" id="5667at2759"/>
<feature type="domain" description="Major facilitator superfamily (MFS) profile" evidence="5">
    <location>
        <begin position="46"/>
        <end position="438"/>
    </location>
</feature>
<feature type="transmembrane region" description="Helical" evidence="4">
    <location>
        <begin position="207"/>
        <end position="227"/>
    </location>
</feature>
<feature type="transmembrane region" description="Helical" evidence="4">
    <location>
        <begin position="248"/>
        <end position="266"/>
    </location>
</feature>
<dbReference type="SUPFAM" id="SSF103473">
    <property type="entry name" value="MFS general substrate transporter"/>
    <property type="match status" value="1"/>
</dbReference>
<dbReference type="PANTHER" id="PTHR11360:SF234">
    <property type="entry name" value="MFS-TYPE TRANSPORTER DBAD-RELATED"/>
    <property type="match status" value="1"/>
</dbReference>
<dbReference type="InterPro" id="IPR020846">
    <property type="entry name" value="MFS_dom"/>
</dbReference>
<feature type="transmembrane region" description="Helical" evidence="4">
    <location>
        <begin position="141"/>
        <end position="163"/>
    </location>
</feature>
<proteinExistence type="inferred from homology"/>
<dbReference type="InterPro" id="IPR050327">
    <property type="entry name" value="Proton-linked_MCT"/>
</dbReference>
<comment type="subcellular location">
    <subcellularLocation>
        <location evidence="1">Membrane</location>
        <topology evidence="1">Multi-pass membrane protein</topology>
    </subcellularLocation>
</comment>
<feature type="transmembrane region" description="Helical" evidence="4">
    <location>
        <begin position="175"/>
        <end position="195"/>
    </location>
</feature>
<organism evidence="6 7">
    <name type="scientific">Lophiostoma macrostomum CBS 122681</name>
    <dbReference type="NCBI Taxonomy" id="1314788"/>
    <lineage>
        <taxon>Eukaryota</taxon>
        <taxon>Fungi</taxon>
        <taxon>Dikarya</taxon>
        <taxon>Ascomycota</taxon>
        <taxon>Pezizomycotina</taxon>
        <taxon>Dothideomycetes</taxon>
        <taxon>Pleosporomycetidae</taxon>
        <taxon>Pleosporales</taxon>
        <taxon>Lophiostomataceae</taxon>
        <taxon>Lophiostoma</taxon>
    </lineage>
</organism>
<feature type="transmembrane region" description="Helical" evidence="4">
    <location>
        <begin position="286"/>
        <end position="307"/>
    </location>
</feature>
<evidence type="ECO:0000256" key="3">
    <source>
        <dbReference type="SAM" id="MobiDB-lite"/>
    </source>
</evidence>
<evidence type="ECO:0000259" key="5">
    <source>
        <dbReference type="PROSITE" id="PS50850"/>
    </source>
</evidence>
<feature type="region of interest" description="Disordered" evidence="3">
    <location>
        <begin position="1"/>
        <end position="23"/>
    </location>
</feature>
<dbReference type="AlphaFoldDB" id="A0A6A6T1G5"/>
<protein>
    <submittedName>
        <fullName evidence="6">MFS general substrate transporter</fullName>
    </submittedName>
</protein>
<evidence type="ECO:0000256" key="1">
    <source>
        <dbReference type="ARBA" id="ARBA00004141"/>
    </source>
</evidence>
<keyword evidence="4" id="KW-0812">Transmembrane</keyword>
<dbReference type="PROSITE" id="PS50850">
    <property type="entry name" value="MFS"/>
    <property type="match status" value="1"/>
</dbReference>
<keyword evidence="4" id="KW-0472">Membrane</keyword>
<comment type="similarity">
    <text evidence="2">Belongs to the major facilitator superfamily. Monocarboxylate porter (TC 2.A.1.13) family.</text>
</comment>
<dbReference type="PANTHER" id="PTHR11360">
    <property type="entry name" value="MONOCARBOXYLATE TRANSPORTER"/>
    <property type="match status" value="1"/>
</dbReference>
<dbReference type="Proteomes" id="UP000799324">
    <property type="component" value="Unassembled WGS sequence"/>
</dbReference>
<dbReference type="Gene3D" id="1.20.1250.20">
    <property type="entry name" value="MFS general substrate transporter like domains"/>
    <property type="match status" value="2"/>
</dbReference>
<evidence type="ECO:0000313" key="6">
    <source>
        <dbReference type="EMBL" id="KAF2652364.1"/>
    </source>
</evidence>
<evidence type="ECO:0000256" key="4">
    <source>
        <dbReference type="SAM" id="Phobius"/>
    </source>
</evidence>
<feature type="transmembrane region" description="Helical" evidence="4">
    <location>
        <begin position="345"/>
        <end position="370"/>
    </location>
</feature>
<keyword evidence="7" id="KW-1185">Reference proteome</keyword>
<gene>
    <name evidence="6" type="ORF">K491DRAFT_706498</name>
</gene>
<feature type="compositionally biased region" description="Low complexity" evidence="3">
    <location>
        <begin position="1"/>
        <end position="12"/>
    </location>
</feature>
<sequence>MSQTRSPNRSNLPRPPSPKILEDADVEKDPSHAELRLFEPPDGGFRAWACVAGCFLLQFCGFGYINACGLFQYHYSAVLLPDQSSSSLAWITTLQICLLFLFGPAVGQLIDVYGARKVTVPFSVLAILCVCMLSLCTEYWQIMLAQGVGFGIAAAGLSLPALVLANQWFSSHRGLATGIVAAGSSFGGVIYPLFIPNLIDRVGFAAAVRWTALMQGILLVIANLLVATPFPPKGIQKKGGMDMAALKTPVWIFLLTGLFFCMWGLFAPLNYLPEFAADHGINYKLAQYTISVANAGSMLGRIIPGYVADRLGHFNMLVAGSLLSALLVLVFWIPLEYHSSLGGIYAFALLYGFASGGFVSLGPTCVVTLNKGMVEQLGAQLGGFCLAVALGSLSGLPIASSIGGWLGLMGFAGASLFVASPPSPPSRPTQPPKLLCAV</sequence>
<feature type="transmembrane region" description="Helical" evidence="4">
    <location>
        <begin position="87"/>
        <end position="106"/>
    </location>
</feature>
<dbReference type="GO" id="GO:0016020">
    <property type="term" value="C:membrane"/>
    <property type="evidence" value="ECO:0007669"/>
    <property type="project" value="UniProtKB-SubCell"/>
</dbReference>
<dbReference type="InterPro" id="IPR011701">
    <property type="entry name" value="MFS"/>
</dbReference>
<name>A0A6A6T1G5_9PLEO</name>
<dbReference type="GO" id="GO:0022857">
    <property type="term" value="F:transmembrane transporter activity"/>
    <property type="evidence" value="ECO:0007669"/>
    <property type="project" value="InterPro"/>
</dbReference>
<feature type="transmembrane region" description="Helical" evidence="4">
    <location>
        <begin position="314"/>
        <end position="333"/>
    </location>
</feature>
<feature type="transmembrane region" description="Helical" evidence="4">
    <location>
        <begin position="118"/>
        <end position="135"/>
    </location>
</feature>
<keyword evidence="4" id="KW-1133">Transmembrane helix</keyword>
<feature type="transmembrane region" description="Helical" evidence="4">
    <location>
        <begin position="377"/>
        <end position="396"/>
    </location>
</feature>
<evidence type="ECO:0000256" key="2">
    <source>
        <dbReference type="ARBA" id="ARBA00006727"/>
    </source>
</evidence>
<accession>A0A6A6T1G5</accession>